<keyword evidence="1" id="KW-0175">Coiled coil</keyword>
<gene>
    <name evidence="3" type="ORF">HPB51_016588</name>
</gene>
<reference evidence="3" key="1">
    <citation type="journal article" date="2020" name="Cell">
        <title>Large-Scale Comparative Analyses of Tick Genomes Elucidate Their Genetic Diversity and Vector Capacities.</title>
        <authorList>
            <consortium name="Tick Genome and Microbiome Consortium (TIGMIC)"/>
            <person name="Jia N."/>
            <person name="Wang J."/>
            <person name="Shi W."/>
            <person name="Du L."/>
            <person name="Sun Y."/>
            <person name="Zhan W."/>
            <person name="Jiang J.F."/>
            <person name="Wang Q."/>
            <person name="Zhang B."/>
            <person name="Ji P."/>
            <person name="Bell-Sakyi L."/>
            <person name="Cui X.M."/>
            <person name="Yuan T.T."/>
            <person name="Jiang B.G."/>
            <person name="Yang W.F."/>
            <person name="Lam T.T."/>
            <person name="Chang Q.C."/>
            <person name="Ding S.J."/>
            <person name="Wang X.J."/>
            <person name="Zhu J.G."/>
            <person name="Ruan X.D."/>
            <person name="Zhao L."/>
            <person name="Wei J.T."/>
            <person name="Ye R.Z."/>
            <person name="Que T.C."/>
            <person name="Du C.H."/>
            <person name="Zhou Y.H."/>
            <person name="Cheng J.X."/>
            <person name="Dai P.F."/>
            <person name="Guo W.B."/>
            <person name="Han X.H."/>
            <person name="Huang E.J."/>
            <person name="Li L.F."/>
            <person name="Wei W."/>
            <person name="Gao Y.C."/>
            <person name="Liu J.Z."/>
            <person name="Shao H.Z."/>
            <person name="Wang X."/>
            <person name="Wang C.C."/>
            <person name="Yang T.C."/>
            <person name="Huo Q.B."/>
            <person name="Li W."/>
            <person name="Chen H.Y."/>
            <person name="Chen S.E."/>
            <person name="Zhou L.G."/>
            <person name="Ni X.B."/>
            <person name="Tian J.H."/>
            <person name="Sheng Y."/>
            <person name="Liu T."/>
            <person name="Pan Y.S."/>
            <person name="Xia L.Y."/>
            <person name="Li J."/>
            <person name="Zhao F."/>
            <person name="Cao W.C."/>
        </authorList>
    </citation>
    <scope>NUCLEOTIDE SEQUENCE</scope>
    <source>
        <strain evidence="3">Rmic-2018</strain>
    </source>
</reference>
<organism evidence="3 4">
    <name type="scientific">Rhipicephalus microplus</name>
    <name type="common">Cattle tick</name>
    <name type="synonym">Boophilus microplus</name>
    <dbReference type="NCBI Taxonomy" id="6941"/>
    <lineage>
        <taxon>Eukaryota</taxon>
        <taxon>Metazoa</taxon>
        <taxon>Ecdysozoa</taxon>
        <taxon>Arthropoda</taxon>
        <taxon>Chelicerata</taxon>
        <taxon>Arachnida</taxon>
        <taxon>Acari</taxon>
        <taxon>Parasitiformes</taxon>
        <taxon>Ixodida</taxon>
        <taxon>Ixodoidea</taxon>
        <taxon>Ixodidae</taxon>
        <taxon>Rhipicephalinae</taxon>
        <taxon>Rhipicephalus</taxon>
        <taxon>Boophilus</taxon>
    </lineage>
</organism>
<reference evidence="3" key="2">
    <citation type="submission" date="2021-09" db="EMBL/GenBank/DDBJ databases">
        <authorList>
            <person name="Jia N."/>
            <person name="Wang J."/>
            <person name="Shi W."/>
            <person name="Du L."/>
            <person name="Sun Y."/>
            <person name="Zhan W."/>
            <person name="Jiang J."/>
            <person name="Wang Q."/>
            <person name="Zhang B."/>
            <person name="Ji P."/>
            <person name="Sakyi L.B."/>
            <person name="Cui X."/>
            <person name="Yuan T."/>
            <person name="Jiang B."/>
            <person name="Yang W."/>
            <person name="Lam T.T.-Y."/>
            <person name="Chang Q."/>
            <person name="Ding S."/>
            <person name="Wang X."/>
            <person name="Zhu J."/>
            <person name="Ruan X."/>
            <person name="Zhao L."/>
            <person name="Wei J."/>
            <person name="Que T."/>
            <person name="Du C."/>
            <person name="Cheng J."/>
            <person name="Dai P."/>
            <person name="Han X."/>
            <person name="Huang E."/>
            <person name="Gao Y."/>
            <person name="Liu J."/>
            <person name="Shao H."/>
            <person name="Ye R."/>
            <person name="Li L."/>
            <person name="Wei W."/>
            <person name="Wang X."/>
            <person name="Wang C."/>
            <person name="Huo Q."/>
            <person name="Li W."/>
            <person name="Guo W."/>
            <person name="Chen H."/>
            <person name="Chen S."/>
            <person name="Zhou L."/>
            <person name="Zhou L."/>
            <person name="Ni X."/>
            <person name="Tian J."/>
            <person name="Zhou Y."/>
            <person name="Sheng Y."/>
            <person name="Liu T."/>
            <person name="Pan Y."/>
            <person name="Xia L."/>
            <person name="Li J."/>
            <person name="Zhao F."/>
            <person name="Cao W."/>
        </authorList>
    </citation>
    <scope>NUCLEOTIDE SEQUENCE</scope>
    <source>
        <strain evidence="3">Rmic-2018</strain>
        <tissue evidence="3">Larvae</tissue>
    </source>
</reference>
<feature type="region of interest" description="Disordered" evidence="2">
    <location>
        <begin position="193"/>
        <end position="240"/>
    </location>
</feature>
<accession>A0A9J6E2N2</accession>
<comment type="caution">
    <text evidence="3">The sequence shown here is derived from an EMBL/GenBank/DDBJ whole genome shotgun (WGS) entry which is preliminary data.</text>
</comment>
<protein>
    <submittedName>
        <fullName evidence="3">Uncharacterized protein</fullName>
    </submittedName>
</protein>
<evidence type="ECO:0000256" key="2">
    <source>
        <dbReference type="SAM" id="MobiDB-lite"/>
    </source>
</evidence>
<sequence length="404" mass="44188">MSMQVAVDGEDISPEELQSPGWTMAVNRWKVKTVPDATGEAPRAKPGVATVSQPRLPTNVKKQVIAASRRSQLPKDHLRVIVRPRNGLGMRHVNQIKFAFALTKVANLGEEEIAENVVCPNFMQNIAVVSTPTKTNARAYASISSVVLGSVEYEVNAYIAASDDTCKEVIRGVALDIDPVKFQALSVHERDTAALKQSESKPRKRWTSSDRITTPGAEKEPWATKAKKTSQPQVKGGADSEHVSFELVSSIQKENATLRSNVKQLKAEIAEIKGSKVVNAAPPSWPNRHVENIGESRIAEVSMDTHSEVRTAERKATTEHMRNEELDFKVQTTSSLAEIKETLKQMTVAMASLGARTSKLEEELSKLRAKKGVKLLVKSRATSLGVTYGSTQAESAHITNDSCE</sequence>
<evidence type="ECO:0000256" key="1">
    <source>
        <dbReference type="SAM" id="Coils"/>
    </source>
</evidence>
<feature type="coiled-coil region" evidence="1">
    <location>
        <begin position="248"/>
        <end position="275"/>
    </location>
</feature>
<proteinExistence type="predicted"/>
<evidence type="ECO:0000313" key="4">
    <source>
        <dbReference type="Proteomes" id="UP000821866"/>
    </source>
</evidence>
<dbReference type="AlphaFoldDB" id="A0A9J6E2N2"/>
<dbReference type="Proteomes" id="UP000821866">
    <property type="component" value="Chromosome 4"/>
</dbReference>
<dbReference type="EMBL" id="JABSTU010000006">
    <property type="protein sequence ID" value="KAH8028421.1"/>
    <property type="molecule type" value="Genomic_DNA"/>
</dbReference>
<name>A0A9J6E2N2_RHIMP</name>
<keyword evidence="4" id="KW-1185">Reference proteome</keyword>
<evidence type="ECO:0000313" key="3">
    <source>
        <dbReference type="EMBL" id="KAH8028421.1"/>
    </source>
</evidence>